<evidence type="ECO:0000313" key="3">
    <source>
        <dbReference type="Proteomes" id="UP000322524"/>
    </source>
</evidence>
<feature type="region of interest" description="Disordered" evidence="1">
    <location>
        <begin position="286"/>
        <end position="307"/>
    </location>
</feature>
<reference evidence="2 3" key="1">
    <citation type="submission" date="2019-08" db="EMBL/GenBank/DDBJ databases">
        <title>Bacillus genomes from the desert of Cuatro Cienegas, Coahuila.</title>
        <authorList>
            <person name="Olmedo-Alvarez G."/>
        </authorList>
    </citation>
    <scope>NUCLEOTIDE SEQUENCE [LARGE SCALE GENOMIC DNA]</scope>
    <source>
        <strain evidence="2 3">CH28_1T</strain>
    </source>
</reference>
<dbReference type="GO" id="GO:0005198">
    <property type="term" value="F:structural molecule activity"/>
    <property type="evidence" value="ECO:0007669"/>
    <property type="project" value="InterPro"/>
</dbReference>
<gene>
    <name evidence="2" type="ORF">FZC76_21655</name>
</gene>
<sequence>MNLNIKDPDYHYDATKIAEEYRKAKIAIARELARVDVTDLSKRQTKATFARILVILEALNVAAEEWVTENIPAAVYQGVASTLVVLGVAETIAEARELVKLNPINKRMVDAIIADTFSDLLTVTQNMDRKTKAIYRQVLSEAMRSNYAQGINGVKTIKAETISLLKQKLEGSANIGIIDAAGRKWRPETYVETVALEKMNQAYREATVNEAVQRGTLYGIISSHNASDGCKFHEGRIVKLVPEAPGSYPTVDELRATNQIFHVRCKHQVLPIRNPEMLPQAVRDKAERQEATGRKAIAAGGRNPNIS</sequence>
<protein>
    <submittedName>
        <fullName evidence="2">Minor capsid protein</fullName>
    </submittedName>
</protein>
<proteinExistence type="predicted"/>
<accession>A0A5D4SBY9</accession>
<dbReference type="RefSeq" id="WP_148990185.1">
    <property type="nucleotide sequence ID" value="NZ_VTEV01000015.1"/>
</dbReference>
<dbReference type="Pfam" id="PF06152">
    <property type="entry name" value="Phage_min_cap2"/>
    <property type="match status" value="1"/>
</dbReference>
<dbReference type="OrthoDB" id="3197444at2"/>
<name>A0A5D4SBY9_9BACI</name>
<dbReference type="InterPro" id="IPR009319">
    <property type="entry name" value="Phage_A118_VSP1"/>
</dbReference>
<dbReference type="EMBL" id="VTEV01000015">
    <property type="protein sequence ID" value="TYS60479.1"/>
    <property type="molecule type" value="Genomic_DNA"/>
</dbReference>
<dbReference type="AlphaFoldDB" id="A0A5D4SBY9"/>
<evidence type="ECO:0000313" key="2">
    <source>
        <dbReference type="EMBL" id="TYS60479.1"/>
    </source>
</evidence>
<dbReference type="Proteomes" id="UP000322524">
    <property type="component" value="Unassembled WGS sequence"/>
</dbReference>
<evidence type="ECO:0000256" key="1">
    <source>
        <dbReference type="SAM" id="MobiDB-lite"/>
    </source>
</evidence>
<organism evidence="2 3">
    <name type="scientific">Sutcliffiella horikoshii</name>
    <dbReference type="NCBI Taxonomy" id="79883"/>
    <lineage>
        <taxon>Bacteria</taxon>
        <taxon>Bacillati</taxon>
        <taxon>Bacillota</taxon>
        <taxon>Bacilli</taxon>
        <taxon>Bacillales</taxon>
        <taxon>Bacillaceae</taxon>
        <taxon>Sutcliffiella</taxon>
    </lineage>
</organism>
<comment type="caution">
    <text evidence="2">The sequence shown here is derived from an EMBL/GenBank/DDBJ whole genome shotgun (WGS) entry which is preliminary data.</text>
</comment>